<sequence length="125" mass="14295">MTTYVHNYARVSALIFVVVTGAIFKWLQWRSAKVSGISRSQFAEMASRPGEKELSKAQWFRLSGWILILFPFFAAALSEMHHRDSPFMLIGEIGLLEIFFGGLGWFMLWMASQCRERARQMGAAL</sequence>
<keyword evidence="1" id="KW-1133">Transmembrane helix</keyword>
<dbReference type="EMBL" id="MTZV01000004">
    <property type="protein sequence ID" value="PCE26244.1"/>
    <property type="molecule type" value="Genomic_DNA"/>
</dbReference>
<keyword evidence="1" id="KW-0472">Membrane</keyword>
<gene>
    <name evidence="2" type="ORF">BWP39_17120</name>
</gene>
<evidence type="ECO:0008006" key="4">
    <source>
        <dbReference type="Google" id="ProtNLM"/>
    </source>
</evidence>
<dbReference type="Proteomes" id="UP000218022">
    <property type="component" value="Unassembled WGS sequence"/>
</dbReference>
<keyword evidence="1" id="KW-0812">Transmembrane</keyword>
<feature type="transmembrane region" description="Helical" evidence="1">
    <location>
        <begin position="59"/>
        <end position="77"/>
    </location>
</feature>
<name>A0A2A4F0Y6_9BURK</name>
<organism evidence="2 3">
    <name type="scientific">Paraburkholderia acidicola</name>
    <dbReference type="NCBI Taxonomy" id="1912599"/>
    <lineage>
        <taxon>Bacteria</taxon>
        <taxon>Pseudomonadati</taxon>
        <taxon>Pseudomonadota</taxon>
        <taxon>Betaproteobacteria</taxon>
        <taxon>Burkholderiales</taxon>
        <taxon>Burkholderiaceae</taxon>
        <taxon>Paraburkholderia</taxon>
    </lineage>
</organism>
<evidence type="ECO:0000256" key="1">
    <source>
        <dbReference type="SAM" id="Phobius"/>
    </source>
</evidence>
<feature type="transmembrane region" description="Helical" evidence="1">
    <location>
        <begin position="6"/>
        <end position="27"/>
    </location>
</feature>
<comment type="caution">
    <text evidence="2">The sequence shown here is derived from an EMBL/GenBank/DDBJ whole genome shotgun (WGS) entry which is preliminary data.</text>
</comment>
<evidence type="ECO:0000313" key="3">
    <source>
        <dbReference type="Proteomes" id="UP000218022"/>
    </source>
</evidence>
<proteinExistence type="predicted"/>
<feature type="transmembrane region" description="Helical" evidence="1">
    <location>
        <begin position="89"/>
        <end position="111"/>
    </location>
</feature>
<dbReference type="AlphaFoldDB" id="A0A2A4F0Y6"/>
<reference evidence="2 3" key="1">
    <citation type="submission" date="2017-01" db="EMBL/GenBank/DDBJ databases">
        <title>Whole-Genome Shotgun Sequencing of Two beta-Proteobacterial Species in Search of the Bulgecin Biosynthetic Cluster.</title>
        <authorList>
            <person name="Horsman M.E."/>
            <person name="Marous D.R."/>
            <person name="Li R."/>
            <person name="Oliver R.A."/>
            <person name="Byun B."/>
            <person name="Emrich S.J."/>
            <person name="Boggess B."/>
            <person name="Townsend C.A."/>
            <person name="Mobashery S."/>
        </authorList>
    </citation>
    <scope>NUCLEOTIDE SEQUENCE [LARGE SCALE GENOMIC DNA]</scope>
    <source>
        <strain evidence="2 3">ATCC 31363</strain>
    </source>
</reference>
<protein>
    <recommendedName>
        <fullName evidence="4">Transmembrane protein</fullName>
    </recommendedName>
</protein>
<evidence type="ECO:0000313" key="2">
    <source>
        <dbReference type="EMBL" id="PCE26244.1"/>
    </source>
</evidence>
<accession>A0A2A4F0Y6</accession>